<sequence length="90" mass="10485">MEQSRPTIVHLRRIDPSQNMSRFYSLEMQPTLFGEVSVIRHWGRIGSSGQTMHEPFDSQEDAARKFSHLRQVKIRKGYCRAEKKGSDYTA</sequence>
<dbReference type="InterPro" id="IPR008893">
    <property type="entry name" value="WGR_domain"/>
</dbReference>
<evidence type="ECO:0000259" key="1">
    <source>
        <dbReference type="PROSITE" id="PS51977"/>
    </source>
</evidence>
<name>A0ABT3QSU9_9HYPH</name>
<reference evidence="2 3" key="1">
    <citation type="submission" date="2022-11" db="EMBL/GenBank/DDBJ databases">
        <title>Brucella sp. YY2X, whole genome shotgun sequencing project.</title>
        <authorList>
            <person name="Yang Y."/>
        </authorList>
    </citation>
    <scope>NUCLEOTIDE SEQUENCE [LARGE SCALE GENOMIC DNA]</scope>
    <source>
        <strain evidence="2 3">YY2X</strain>
    </source>
</reference>
<dbReference type="SUPFAM" id="SSF142921">
    <property type="entry name" value="WGR domain-like"/>
    <property type="match status" value="1"/>
</dbReference>
<dbReference type="Proteomes" id="UP001301216">
    <property type="component" value="Unassembled WGS sequence"/>
</dbReference>
<dbReference type="EMBL" id="JAPHAV010000013">
    <property type="protein sequence ID" value="MCX2698694.1"/>
    <property type="molecule type" value="Genomic_DNA"/>
</dbReference>
<dbReference type="PROSITE" id="PS51977">
    <property type="entry name" value="WGR"/>
    <property type="match status" value="1"/>
</dbReference>
<keyword evidence="3" id="KW-1185">Reference proteome</keyword>
<dbReference type="Pfam" id="PF05406">
    <property type="entry name" value="WGR"/>
    <property type="match status" value="1"/>
</dbReference>
<comment type="caution">
    <text evidence="2">The sequence shown here is derived from an EMBL/GenBank/DDBJ whole genome shotgun (WGS) entry which is preliminary data.</text>
</comment>
<dbReference type="RefSeq" id="WP_265986360.1">
    <property type="nucleotide sequence ID" value="NZ_JAPHAV010000013.1"/>
</dbReference>
<protein>
    <submittedName>
        <fullName evidence="2">WGR domain-containing protein</fullName>
    </submittedName>
</protein>
<gene>
    <name evidence="2" type="ORF">OPR82_18370</name>
</gene>
<dbReference type="InterPro" id="IPR049809">
    <property type="entry name" value="YehF/YfeS-like_WGR"/>
</dbReference>
<dbReference type="Gene3D" id="2.20.140.10">
    <property type="entry name" value="WGR domain"/>
    <property type="match status" value="1"/>
</dbReference>
<evidence type="ECO:0000313" key="3">
    <source>
        <dbReference type="Proteomes" id="UP001301216"/>
    </source>
</evidence>
<proteinExistence type="predicted"/>
<dbReference type="InterPro" id="IPR036930">
    <property type="entry name" value="WGR_dom_sf"/>
</dbReference>
<dbReference type="SMART" id="SM00773">
    <property type="entry name" value="WGR"/>
    <property type="match status" value="1"/>
</dbReference>
<evidence type="ECO:0000313" key="2">
    <source>
        <dbReference type="EMBL" id="MCX2698694.1"/>
    </source>
</evidence>
<organism evidence="2 3">
    <name type="scientific">Ochrobactrum chromiisoli</name>
    <dbReference type="NCBI Taxonomy" id="2993941"/>
    <lineage>
        <taxon>Bacteria</taxon>
        <taxon>Pseudomonadati</taxon>
        <taxon>Pseudomonadota</taxon>
        <taxon>Alphaproteobacteria</taxon>
        <taxon>Hyphomicrobiales</taxon>
        <taxon>Brucellaceae</taxon>
        <taxon>Brucella/Ochrobactrum group</taxon>
        <taxon>Ochrobactrum</taxon>
    </lineage>
</organism>
<dbReference type="CDD" id="cd07996">
    <property type="entry name" value="WGR_MMR_like"/>
    <property type="match status" value="1"/>
</dbReference>
<feature type="domain" description="WGR" evidence="1">
    <location>
        <begin position="1"/>
        <end position="90"/>
    </location>
</feature>
<accession>A0ABT3QSU9</accession>